<dbReference type="AlphaFoldDB" id="A0A7S1MC87"/>
<organism evidence="1">
    <name type="scientific">Alexandrium catenella</name>
    <name type="common">Red tide dinoflagellate</name>
    <name type="synonym">Gonyaulax catenella</name>
    <dbReference type="NCBI Taxonomy" id="2925"/>
    <lineage>
        <taxon>Eukaryota</taxon>
        <taxon>Sar</taxon>
        <taxon>Alveolata</taxon>
        <taxon>Dinophyceae</taxon>
        <taxon>Gonyaulacales</taxon>
        <taxon>Pyrocystaceae</taxon>
        <taxon>Alexandrium</taxon>
    </lineage>
</organism>
<protein>
    <submittedName>
        <fullName evidence="1">Uncharacterized protein</fullName>
    </submittedName>
</protein>
<sequence length="215" mass="24305">MARKRGAEAELAPPRAPQRPLELRSWQERVVELTHSSVPADGAIHWLFDDQTFWGGRGKSWLFRYMMQETADDAQWLNGATSNFEDAEMKQSYVEGLSAADNPKRVFAFRFPRADDHSEAIYAVLDAIPPNKHIVVACSFWPEVSRLPSRHWRLWEWDDKNDLHELPSGTDVGGRVGKGNTNEDGQYVAFWNRSSGSTAAVTNAGERDEERAGSE</sequence>
<reference evidence="1" key="1">
    <citation type="submission" date="2021-01" db="EMBL/GenBank/DDBJ databases">
        <authorList>
            <person name="Corre E."/>
            <person name="Pelletier E."/>
            <person name="Niang G."/>
            <person name="Scheremetjew M."/>
            <person name="Finn R."/>
            <person name="Kale V."/>
            <person name="Holt S."/>
            <person name="Cochrane G."/>
            <person name="Meng A."/>
            <person name="Brown T."/>
            <person name="Cohen L."/>
        </authorList>
    </citation>
    <scope>NUCLEOTIDE SEQUENCE</scope>
    <source>
        <strain evidence="1">OF101</strain>
    </source>
</reference>
<name>A0A7S1MC87_ALECA</name>
<accession>A0A7S1MC87</accession>
<proteinExistence type="predicted"/>
<evidence type="ECO:0000313" key="1">
    <source>
        <dbReference type="EMBL" id="CAD9127726.1"/>
    </source>
</evidence>
<dbReference type="EMBL" id="HBGE01033981">
    <property type="protein sequence ID" value="CAD9127726.1"/>
    <property type="molecule type" value="Transcribed_RNA"/>
</dbReference>
<gene>
    <name evidence="1" type="ORF">ACAT0790_LOCUS20573</name>
</gene>